<dbReference type="AlphaFoldDB" id="A0A4R6KLK1"/>
<dbReference type="GO" id="GO:0016301">
    <property type="term" value="F:kinase activity"/>
    <property type="evidence" value="ECO:0007669"/>
    <property type="project" value="InterPro"/>
</dbReference>
<name>A0A4R6KLK1_9ACTN</name>
<feature type="transmembrane region" description="Helical" evidence="7">
    <location>
        <begin position="139"/>
        <end position="162"/>
    </location>
</feature>
<sequence>MSKLSPDKLQEFYLRRIRSGIFNHRRSRLLRQPTVLFIAGQPGAGKTTMQAAAMERLGMKKAYVLDHDELLDKHPNYASGALENDYTASGVYGEDAATWRGWALHDVQARRMDVVVPFPISGQYDLDLMRQFQAKGYRVEVAFAAAVAAAFAGGTAASAAAVGRSVC</sequence>
<comment type="caution">
    <text evidence="9">The sequence shown here is derived from an EMBL/GenBank/DDBJ whole genome shotgun (WGS) entry which is preliminary data.</text>
</comment>
<evidence type="ECO:0000313" key="9">
    <source>
        <dbReference type="EMBL" id="TDO52418.1"/>
    </source>
</evidence>
<feature type="domain" description="Zeta toxin" evidence="8">
    <location>
        <begin position="31"/>
        <end position="147"/>
    </location>
</feature>
<dbReference type="InterPro" id="IPR027417">
    <property type="entry name" value="P-loop_NTPase"/>
</dbReference>
<evidence type="ECO:0000256" key="3">
    <source>
        <dbReference type="ARBA" id="ARBA00022741"/>
    </source>
</evidence>
<dbReference type="OrthoDB" id="4516745at2"/>
<dbReference type="RefSeq" id="WP_133798835.1">
    <property type="nucleotide sequence ID" value="NZ_SNWQ01000002.1"/>
</dbReference>
<keyword evidence="7" id="KW-1133">Transmembrane helix</keyword>
<dbReference type="InterPro" id="IPR010488">
    <property type="entry name" value="Zeta_toxin_domain"/>
</dbReference>
<evidence type="ECO:0000256" key="5">
    <source>
        <dbReference type="ARBA" id="ARBA00032897"/>
    </source>
</evidence>
<evidence type="ECO:0000313" key="10">
    <source>
        <dbReference type="Proteomes" id="UP000295388"/>
    </source>
</evidence>
<dbReference type="Pfam" id="PF06414">
    <property type="entry name" value="Zeta_toxin"/>
    <property type="match status" value="1"/>
</dbReference>
<evidence type="ECO:0000256" key="4">
    <source>
        <dbReference type="ARBA" id="ARBA00022840"/>
    </source>
</evidence>
<reference evidence="9 10" key="1">
    <citation type="submission" date="2019-03" db="EMBL/GenBank/DDBJ databases">
        <title>Genomic Encyclopedia of Type Strains, Phase III (KMG-III): the genomes of soil and plant-associated and newly described type strains.</title>
        <authorList>
            <person name="Whitman W."/>
        </authorList>
    </citation>
    <scope>NUCLEOTIDE SEQUENCE [LARGE SCALE GENOMIC DNA]</scope>
    <source>
        <strain evidence="9 10">VKM Ac-2527</strain>
    </source>
</reference>
<organism evidence="9 10">
    <name type="scientific">Kribbella caucasensis</name>
    <dbReference type="NCBI Taxonomy" id="2512215"/>
    <lineage>
        <taxon>Bacteria</taxon>
        <taxon>Bacillati</taxon>
        <taxon>Actinomycetota</taxon>
        <taxon>Actinomycetes</taxon>
        <taxon>Propionibacteriales</taxon>
        <taxon>Kribbellaceae</taxon>
        <taxon>Kribbella</taxon>
    </lineage>
</organism>
<dbReference type="GO" id="GO:0005524">
    <property type="term" value="F:ATP binding"/>
    <property type="evidence" value="ECO:0007669"/>
    <property type="project" value="UniProtKB-KW"/>
</dbReference>
<dbReference type="EC" id="2.7.1.176" evidence="2"/>
<evidence type="ECO:0000256" key="1">
    <source>
        <dbReference type="ARBA" id="ARBA00009104"/>
    </source>
</evidence>
<dbReference type="CDD" id="cd01983">
    <property type="entry name" value="SIMIBI"/>
    <property type="match status" value="1"/>
</dbReference>
<evidence type="ECO:0000256" key="2">
    <source>
        <dbReference type="ARBA" id="ARBA00011963"/>
    </source>
</evidence>
<gene>
    <name evidence="9" type="ORF">EV643_102257</name>
</gene>
<evidence type="ECO:0000256" key="7">
    <source>
        <dbReference type="SAM" id="Phobius"/>
    </source>
</evidence>
<dbReference type="Gene3D" id="3.40.50.300">
    <property type="entry name" value="P-loop containing nucleotide triphosphate hydrolases"/>
    <property type="match status" value="1"/>
</dbReference>
<protein>
    <recommendedName>
        <fullName evidence="5">UDP-N-acetylglucosamine kinase</fullName>
        <ecNumber evidence="2">2.7.1.176</ecNumber>
    </recommendedName>
    <alternativeName>
        <fullName evidence="5">UDP-N-acetylglucosamine kinase</fullName>
    </alternativeName>
</protein>
<dbReference type="EMBL" id="SNWQ01000002">
    <property type="protein sequence ID" value="TDO52418.1"/>
    <property type="molecule type" value="Genomic_DNA"/>
</dbReference>
<proteinExistence type="inferred from homology"/>
<accession>A0A4R6KLK1</accession>
<keyword evidence="4" id="KW-0067">ATP-binding</keyword>
<dbReference type="Proteomes" id="UP000295388">
    <property type="component" value="Unassembled WGS sequence"/>
</dbReference>
<dbReference type="SUPFAM" id="SSF52540">
    <property type="entry name" value="P-loop containing nucleoside triphosphate hydrolases"/>
    <property type="match status" value="1"/>
</dbReference>
<comment type="catalytic activity">
    <reaction evidence="6">
        <text>UDP-N-acetyl-alpha-D-glucosamine + ATP = UDP-N-acetyl-alpha-D-glucosamine 3'-phosphate + ADP + H(+)</text>
        <dbReference type="Rhea" id="RHEA:32671"/>
        <dbReference type="ChEBI" id="CHEBI:15378"/>
        <dbReference type="ChEBI" id="CHEBI:30616"/>
        <dbReference type="ChEBI" id="CHEBI:57705"/>
        <dbReference type="ChEBI" id="CHEBI:64353"/>
        <dbReference type="ChEBI" id="CHEBI:456216"/>
        <dbReference type="EC" id="2.7.1.176"/>
    </reaction>
</comment>
<keyword evidence="7" id="KW-0812">Transmembrane</keyword>
<keyword evidence="10" id="KW-1185">Reference proteome</keyword>
<comment type="similarity">
    <text evidence="1">Belongs to the zeta toxin family.</text>
</comment>
<keyword evidence="7" id="KW-0472">Membrane</keyword>
<evidence type="ECO:0000256" key="6">
    <source>
        <dbReference type="ARBA" id="ARBA00048178"/>
    </source>
</evidence>
<evidence type="ECO:0000259" key="8">
    <source>
        <dbReference type="Pfam" id="PF06414"/>
    </source>
</evidence>
<keyword evidence="3" id="KW-0547">Nucleotide-binding</keyword>